<dbReference type="PANTHER" id="PTHR21346:SF0">
    <property type="entry name" value="RE45833P"/>
    <property type="match status" value="1"/>
</dbReference>
<gene>
    <name evidence="7" type="ORF">PHYSODRAFT_346398</name>
</gene>
<keyword evidence="4" id="KW-1133">Transmembrane helix</keyword>
<evidence type="ECO:0000256" key="1">
    <source>
        <dbReference type="ARBA" id="ARBA00004370"/>
    </source>
</evidence>
<feature type="compositionally biased region" description="Low complexity" evidence="6">
    <location>
        <begin position="12"/>
        <end position="28"/>
    </location>
</feature>
<dbReference type="AlphaFoldDB" id="G4ZJ05"/>
<dbReference type="InterPro" id="IPR007014">
    <property type="entry name" value="FUN14"/>
</dbReference>
<keyword evidence="5" id="KW-0472">Membrane</keyword>
<evidence type="ECO:0000313" key="8">
    <source>
        <dbReference type="Proteomes" id="UP000002640"/>
    </source>
</evidence>
<dbReference type="KEGG" id="psoj:PHYSODRAFT_346398"/>
<dbReference type="GO" id="GO:0005741">
    <property type="term" value="C:mitochondrial outer membrane"/>
    <property type="evidence" value="ECO:0007669"/>
    <property type="project" value="TreeGrafter"/>
</dbReference>
<evidence type="ECO:0000256" key="2">
    <source>
        <dbReference type="ARBA" id="ARBA00009160"/>
    </source>
</evidence>
<keyword evidence="3" id="KW-0812">Transmembrane</keyword>
<dbReference type="PANTHER" id="PTHR21346">
    <property type="entry name" value="FUN14 DOMAIN CONTAINING"/>
    <property type="match status" value="1"/>
</dbReference>
<protein>
    <recommendedName>
        <fullName evidence="9">EF-hand domain-containing protein</fullName>
    </recommendedName>
</protein>
<sequence>MERTPSPRKVMSRSSGQQGGRTRTTGTGKLPKRFKRVAVSFQHKLSVIEFYDAVVTKEKMRDTVNYFYPSLTAAQLKAKKRQVYNWLNQRDLIIDKPAEMLRRVLVAGGAPACQRVLHQVRHFSQTPAAPLLKAHAKAAKPSAAVALSSQARVLELVETQRTWHRTANSSALSYWKSAALAAGACGALGLLDEQNPTVCAASKGSEEDPLEQAKKKVQELSASAIAQIAALLPEDYSNLQKQVDEFLASGKGGQISWGFCMGACSGFALKKVSKLGAVAIGTIFILLQCASYSGYVDVDYKKLERDVRNYLDINKDGVFDTKDLDSMYKSLMKVLEFSLPAGSGFAAGFVLGFRSG</sequence>
<comment type="subcellular location">
    <subcellularLocation>
        <location evidence="1">Membrane</location>
    </subcellularLocation>
</comment>
<evidence type="ECO:0000313" key="7">
    <source>
        <dbReference type="EMBL" id="EGZ18810.1"/>
    </source>
</evidence>
<evidence type="ECO:0000256" key="3">
    <source>
        <dbReference type="ARBA" id="ARBA00022692"/>
    </source>
</evidence>
<feature type="region of interest" description="Disordered" evidence="6">
    <location>
        <begin position="1"/>
        <end position="29"/>
    </location>
</feature>
<accession>G4ZJ05</accession>
<evidence type="ECO:0008006" key="9">
    <source>
        <dbReference type="Google" id="ProtNLM"/>
    </source>
</evidence>
<dbReference type="GO" id="GO:0000422">
    <property type="term" value="P:autophagy of mitochondrion"/>
    <property type="evidence" value="ECO:0007669"/>
    <property type="project" value="TreeGrafter"/>
</dbReference>
<proteinExistence type="inferred from homology"/>
<evidence type="ECO:0000256" key="5">
    <source>
        <dbReference type="ARBA" id="ARBA00023136"/>
    </source>
</evidence>
<reference evidence="7 8" key="1">
    <citation type="journal article" date="2006" name="Science">
        <title>Phytophthora genome sequences uncover evolutionary origins and mechanisms of pathogenesis.</title>
        <authorList>
            <person name="Tyler B.M."/>
            <person name="Tripathy S."/>
            <person name="Zhang X."/>
            <person name="Dehal P."/>
            <person name="Jiang R.H."/>
            <person name="Aerts A."/>
            <person name="Arredondo F.D."/>
            <person name="Baxter L."/>
            <person name="Bensasson D."/>
            <person name="Beynon J.L."/>
            <person name="Chapman J."/>
            <person name="Damasceno C.M."/>
            <person name="Dorrance A.E."/>
            <person name="Dou D."/>
            <person name="Dickerman A.W."/>
            <person name="Dubchak I.L."/>
            <person name="Garbelotto M."/>
            <person name="Gijzen M."/>
            <person name="Gordon S.G."/>
            <person name="Govers F."/>
            <person name="Grunwald N.J."/>
            <person name="Huang W."/>
            <person name="Ivors K.L."/>
            <person name="Jones R.W."/>
            <person name="Kamoun S."/>
            <person name="Krampis K."/>
            <person name="Lamour K.H."/>
            <person name="Lee M.K."/>
            <person name="McDonald W.H."/>
            <person name="Medina M."/>
            <person name="Meijer H.J."/>
            <person name="Nordberg E.K."/>
            <person name="Maclean D.J."/>
            <person name="Ospina-Giraldo M.D."/>
            <person name="Morris P.F."/>
            <person name="Phuntumart V."/>
            <person name="Putnam N.H."/>
            <person name="Rash S."/>
            <person name="Rose J.K."/>
            <person name="Sakihama Y."/>
            <person name="Salamov A.A."/>
            <person name="Savidor A."/>
            <person name="Scheuring C.F."/>
            <person name="Smith B.M."/>
            <person name="Sobral B.W."/>
            <person name="Terry A."/>
            <person name="Torto-Alalibo T.A."/>
            <person name="Win J."/>
            <person name="Xu Z."/>
            <person name="Zhang H."/>
            <person name="Grigoriev I.V."/>
            <person name="Rokhsar D.S."/>
            <person name="Boore J.L."/>
        </authorList>
    </citation>
    <scope>NUCLEOTIDE SEQUENCE [LARGE SCALE GENOMIC DNA]</scope>
    <source>
        <strain evidence="7 8">P6497</strain>
    </source>
</reference>
<name>G4ZJ05_PHYSP</name>
<evidence type="ECO:0000256" key="6">
    <source>
        <dbReference type="SAM" id="MobiDB-lite"/>
    </source>
</evidence>
<evidence type="ECO:0000256" key="4">
    <source>
        <dbReference type="ARBA" id="ARBA00022989"/>
    </source>
</evidence>
<keyword evidence="8" id="KW-1185">Reference proteome</keyword>
<dbReference type="Proteomes" id="UP000002640">
    <property type="component" value="Unassembled WGS sequence"/>
</dbReference>
<dbReference type="RefSeq" id="XP_009527868.1">
    <property type="nucleotide sequence ID" value="XM_009529573.1"/>
</dbReference>
<comment type="similarity">
    <text evidence="2">Belongs to the FUN14 family.</text>
</comment>
<dbReference type="Pfam" id="PF04930">
    <property type="entry name" value="FUN14"/>
    <property type="match status" value="1"/>
</dbReference>
<dbReference type="InParanoid" id="G4ZJ05"/>
<organism evidence="7 8">
    <name type="scientific">Phytophthora sojae (strain P6497)</name>
    <name type="common">Soybean stem and root rot agent</name>
    <name type="synonym">Phytophthora megasperma f. sp. glycines</name>
    <dbReference type="NCBI Taxonomy" id="1094619"/>
    <lineage>
        <taxon>Eukaryota</taxon>
        <taxon>Sar</taxon>
        <taxon>Stramenopiles</taxon>
        <taxon>Oomycota</taxon>
        <taxon>Peronosporomycetes</taxon>
        <taxon>Peronosporales</taxon>
        <taxon>Peronosporaceae</taxon>
        <taxon>Phytophthora</taxon>
    </lineage>
</organism>
<dbReference type="STRING" id="1094619.G4ZJ05"/>
<dbReference type="GeneID" id="20648786"/>
<dbReference type="EMBL" id="JH159154">
    <property type="protein sequence ID" value="EGZ18810.1"/>
    <property type="molecule type" value="Genomic_DNA"/>
</dbReference>